<keyword evidence="1" id="KW-0614">Plasmid</keyword>
<dbReference type="OrthoDB" id="491224at2"/>
<keyword evidence="2" id="KW-1185">Reference proteome</keyword>
<dbReference type="AlphaFoldDB" id="A0A1Z4GRW8"/>
<evidence type="ECO:0000313" key="1">
    <source>
        <dbReference type="EMBL" id="BAY20227.1"/>
    </source>
</evidence>
<organism evidence="1 2">
    <name type="scientific">Anabaenopsis circularis NIES-21</name>
    <dbReference type="NCBI Taxonomy" id="1085406"/>
    <lineage>
        <taxon>Bacteria</taxon>
        <taxon>Bacillati</taxon>
        <taxon>Cyanobacteriota</taxon>
        <taxon>Cyanophyceae</taxon>
        <taxon>Nostocales</taxon>
        <taxon>Nodulariaceae</taxon>
        <taxon>Anabaenopsis</taxon>
    </lineage>
</organism>
<proteinExistence type="predicted"/>
<protein>
    <submittedName>
        <fullName evidence="1">Uncharacterized protein</fullName>
    </submittedName>
</protein>
<name>A0A1Z4GRW8_9CYAN</name>
<geneLocation type="plasmid" evidence="2">
    <name>Plasmid2 dna</name>
</geneLocation>
<evidence type="ECO:0000313" key="2">
    <source>
        <dbReference type="Proteomes" id="UP000218287"/>
    </source>
</evidence>
<dbReference type="EMBL" id="AP018176">
    <property type="protein sequence ID" value="BAY20227.1"/>
    <property type="molecule type" value="Genomic_DNA"/>
</dbReference>
<gene>
    <name evidence="1" type="ORF">NIES21_60970</name>
</gene>
<reference evidence="1 2" key="1">
    <citation type="submission" date="2017-06" db="EMBL/GenBank/DDBJ databases">
        <title>Genome sequencing of cyanobaciteial culture collection at National Institute for Environmental Studies (NIES).</title>
        <authorList>
            <person name="Hirose Y."/>
            <person name="Shimura Y."/>
            <person name="Fujisawa T."/>
            <person name="Nakamura Y."/>
            <person name="Kawachi M."/>
        </authorList>
    </citation>
    <scope>NUCLEOTIDE SEQUENCE [LARGE SCALE GENOMIC DNA]</scope>
    <source>
        <strain evidence="1 2">NIES-21</strain>
        <plasmid evidence="2">Plasmid2 dna</plasmid>
    </source>
</reference>
<sequence>MFNLPAISKLLQDNPDLLTTEGLSALLHDCICLKYAQHHRFTYPSLLVDNSIYLELAQMGTSKVEDEALIRRVMASSKIWTADGCESQEEAADFLVLFRKIRDNIHQLQQDLGISGVSQRHISIRDHLFSYPAPEDQLILLEYDRRVLKNAVPGVIKYFLELVQMSPTYNLFFVDENENKIPTTVAIVEDAAARAVKAEIYSESYNWKPTNTNCWEGKPAPQLHPDEIHLILHLDWDENKFMFFDAHYPDISRWPWLTNN</sequence>
<accession>A0A1Z4GRW8</accession>
<dbReference type="Proteomes" id="UP000218287">
    <property type="component" value="Plasmid Plasmid2 dna"/>
</dbReference>